<dbReference type="AlphaFoldDB" id="A0A6J1SG98"/>
<dbReference type="KEGG" id="foc:113206448"/>
<dbReference type="InterPro" id="IPR023262">
    <property type="entry name" value="AROS"/>
</dbReference>
<evidence type="ECO:0000313" key="2">
    <source>
        <dbReference type="Proteomes" id="UP000504606"/>
    </source>
</evidence>
<keyword evidence="2" id="KW-1185">Reference proteome</keyword>
<dbReference type="Pfam" id="PF15684">
    <property type="entry name" value="AROS"/>
    <property type="match status" value="1"/>
</dbReference>
<name>A0A6J1SG98_FRAOC</name>
<proteinExistence type="predicted"/>
<reference evidence="3" key="1">
    <citation type="submission" date="2025-08" db="UniProtKB">
        <authorList>
            <consortium name="RefSeq"/>
        </authorList>
    </citation>
    <scope>IDENTIFICATION</scope>
    <source>
        <tissue evidence="3">Whole organism</tissue>
    </source>
</reference>
<organism evidence="2 3">
    <name type="scientific">Frankliniella occidentalis</name>
    <name type="common">Western flower thrips</name>
    <name type="synonym">Euthrips occidentalis</name>
    <dbReference type="NCBI Taxonomy" id="133901"/>
    <lineage>
        <taxon>Eukaryota</taxon>
        <taxon>Metazoa</taxon>
        <taxon>Ecdysozoa</taxon>
        <taxon>Arthropoda</taxon>
        <taxon>Hexapoda</taxon>
        <taxon>Insecta</taxon>
        <taxon>Pterygota</taxon>
        <taxon>Neoptera</taxon>
        <taxon>Paraneoptera</taxon>
        <taxon>Thysanoptera</taxon>
        <taxon>Terebrantia</taxon>
        <taxon>Thripoidea</taxon>
        <taxon>Thripidae</taxon>
        <taxon>Frankliniella</taxon>
    </lineage>
</organism>
<dbReference type="PRINTS" id="PR02029">
    <property type="entry name" value="ACTREGSIRT1"/>
</dbReference>
<dbReference type="OrthoDB" id="10520168at2759"/>
<sequence>MSSSLVRKALELVETEPAARAQSLKRVQKNDSRQDLRKKKKSNQGQFRVLGDVRSEAALQVETARRTSSKTKDRTRENLKHLAVLGKTDAANFKKAHKIFERTVKSRRPVDDTTPENTASVFTEEDFKKFEEEYFVS</sequence>
<evidence type="ECO:0000313" key="3">
    <source>
        <dbReference type="RefSeq" id="XP_026278330.1"/>
    </source>
</evidence>
<dbReference type="Proteomes" id="UP000504606">
    <property type="component" value="Unplaced"/>
</dbReference>
<gene>
    <name evidence="3" type="primary">LOC113206448</name>
</gene>
<evidence type="ECO:0000256" key="1">
    <source>
        <dbReference type="SAM" id="MobiDB-lite"/>
    </source>
</evidence>
<dbReference type="GeneID" id="113206448"/>
<protein>
    <submittedName>
        <fullName evidence="3">Active regulator of SIRT1</fullName>
    </submittedName>
</protein>
<dbReference type="RefSeq" id="XP_026278330.1">
    <property type="nucleotide sequence ID" value="XM_026422545.2"/>
</dbReference>
<feature type="region of interest" description="Disordered" evidence="1">
    <location>
        <begin position="17"/>
        <end position="49"/>
    </location>
</feature>
<accession>A0A6J1SG98</accession>